<evidence type="ECO:0000256" key="2">
    <source>
        <dbReference type="SAM" id="SignalP"/>
    </source>
</evidence>
<dbReference type="Gene3D" id="3.40.50.1000">
    <property type="entry name" value="HAD superfamily/HAD-like"/>
    <property type="match status" value="1"/>
</dbReference>
<dbReference type="Pfam" id="PF03767">
    <property type="entry name" value="Acid_phosphat_B"/>
    <property type="match status" value="1"/>
</dbReference>
<comment type="caution">
    <text evidence="3">The sequence shown here is derived from an EMBL/GenBank/DDBJ whole genome shotgun (WGS) entry which is preliminary data.</text>
</comment>
<protein>
    <submittedName>
        <fullName evidence="3">HAD family acid phosphatase</fullName>
    </submittedName>
</protein>
<accession>A0ABW1S985</accession>
<evidence type="ECO:0000313" key="3">
    <source>
        <dbReference type="EMBL" id="MFC6198173.1"/>
    </source>
</evidence>
<dbReference type="InterPro" id="IPR023214">
    <property type="entry name" value="HAD_sf"/>
</dbReference>
<keyword evidence="1 2" id="KW-0732">Signal</keyword>
<dbReference type="PANTHER" id="PTHR31284:SF10">
    <property type="entry name" value="ACID PHOSPHATASE-LIKE PROTEIN"/>
    <property type="match status" value="1"/>
</dbReference>
<keyword evidence="4" id="KW-1185">Reference proteome</keyword>
<evidence type="ECO:0000313" key="4">
    <source>
        <dbReference type="Proteomes" id="UP001596303"/>
    </source>
</evidence>
<dbReference type="InterPro" id="IPR005519">
    <property type="entry name" value="Acid_phosphat_B-like"/>
</dbReference>
<organism evidence="3 4">
    <name type="scientific">Ponticaulis profundi</name>
    <dbReference type="NCBI Taxonomy" id="2665222"/>
    <lineage>
        <taxon>Bacteria</taxon>
        <taxon>Pseudomonadati</taxon>
        <taxon>Pseudomonadota</taxon>
        <taxon>Alphaproteobacteria</taxon>
        <taxon>Hyphomonadales</taxon>
        <taxon>Hyphomonadaceae</taxon>
        <taxon>Ponticaulis</taxon>
    </lineage>
</organism>
<dbReference type="RefSeq" id="WP_377378183.1">
    <property type="nucleotide sequence ID" value="NZ_JBHSSW010000009.1"/>
</dbReference>
<sequence>MRNLLLVSVALLGACSTVDTAPPAAPTTSAVTTSVDLKPGTAWVAAGEGWADEAIAVYDEAKAYVLENAVTRKDNTWAVVLDLDETVMNNVEYQIRRESIGESYTSESWYDWTQEKSATLVPGAEDFLEAVNAAGGHVAFVTNRSDTEQLATEENLADLGLKRGEDFRILLTRARPDGASEKDARYDLVGPLLAAQGYPGVEIVAYLGDNNGDKPVNPGNWVFFCIDQGGMYGDPCAATPGPDGE</sequence>
<dbReference type="SUPFAM" id="SSF56784">
    <property type="entry name" value="HAD-like"/>
    <property type="match status" value="1"/>
</dbReference>
<dbReference type="PROSITE" id="PS51257">
    <property type="entry name" value="PROKAR_LIPOPROTEIN"/>
    <property type="match status" value="1"/>
</dbReference>
<feature type="signal peptide" evidence="2">
    <location>
        <begin position="1"/>
        <end position="20"/>
    </location>
</feature>
<dbReference type="InterPro" id="IPR036412">
    <property type="entry name" value="HAD-like_sf"/>
</dbReference>
<feature type="chain" id="PRO_5045181721" evidence="2">
    <location>
        <begin position="21"/>
        <end position="245"/>
    </location>
</feature>
<reference evidence="4" key="1">
    <citation type="journal article" date="2019" name="Int. J. Syst. Evol. Microbiol.">
        <title>The Global Catalogue of Microorganisms (GCM) 10K type strain sequencing project: providing services to taxonomists for standard genome sequencing and annotation.</title>
        <authorList>
            <consortium name="The Broad Institute Genomics Platform"/>
            <consortium name="The Broad Institute Genome Sequencing Center for Infectious Disease"/>
            <person name="Wu L."/>
            <person name="Ma J."/>
        </authorList>
    </citation>
    <scope>NUCLEOTIDE SEQUENCE [LARGE SCALE GENOMIC DNA]</scope>
    <source>
        <strain evidence="4">CGMCC-1.15741</strain>
    </source>
</reference>
<dbReference type="EMBL" id="JBHSSW010000009">
    <property type="protein sequence ID" value="MFC6198173.1"/>
    <property type="molecule type" value="Genomic_DNA"/>
</dbReference>
<proteinExistence type="predicted"/>
<dbReference type="PANTHER" id="PTHR31284">
    <property type="entry name" value="ACID PHOSPHATASE-LIKE PROTEIN"/>
    <property type="match status" value="1"/>
</dbReference>
<evidence type="ECO:0000256" key="1">
    <source>
        <dbReference type="ARBA" id="ARBA00022729"/>
    </source>
</evidence>
<gene>
    <name evidence="3" type="ORF">ACFQDM_08790</name>
</gene>
<dbReference type="Proteomes" id="UP001596303">
    <property type="component" value="Unassembled WGS sequence"/>
</dbReference>
<name>A0ABW1S985_9PROT</name>